<protein>
    <submittedName>
        <fullName evidence="2">Uncharacterized protein</fullName>
    </submittedName>
</protein>
<dbReference type="AlphaFoldDB" id="A0AAD3CUZ6"/>
<feature type="compositionally biased region" description="Polar residues" evidence="1">
    <location>
        <begin position="13"/>
        <end position="29"/>
    </location>
</feature>
<dbReference type="Proteomes" id="UP001054902">
    <property type="component" value="Unassembled WGS sequence"/>
</dbReference>
<name>A0AAD3CUZ6_9STRA</name>
<dbReference type="EMBL" id="BLLK01000045">
    <property type="protein sequence ID" value="GFH52628.1"/>
    <property type="molecule type" value="Genomic_DNA"/>
</dbReference>
<proteinExistence type="predicted"/>
<organism evidence="2 3">
    <name type="scientific">Chaetoceros tenuissimus</name>
    <dbReference type="NCBI Taxonomy" id="426638"/>
    <lineage>
        <taxon>Eukaryota</taxon>
        <taxon>Sar</taxon>
        <taxon>Stramenopiles</taxon>
        <taxon>Ochrophyta</taxon>
        <taxon>Bacillariophyta</taxon>
        <taxon>Coscinodiscophyceae</taxon>
        <taxon>Chaetocerotophycidae</taxon>
        <taxon>Chaetocerotales</taxon>
        <taxon>Chaetocerotaceae</taxon>
        <taxon>Chaetoceros</taxon>
    </lineage>
</organism>
<evidence type="ECO:0000313" key="2">
    <source>
        <dbReference type="EMBL" id="GFH52628.1"/>
    </source>
</evidence>
<evidence type="ECO:0000256" key="1">
    <source>
        <dbReference type="SAM" id="MobiDB-lite"/>
    </source>
</evidence>
<sequence length="143" mass="16118">MRSIDKTFVLGHRSSSSDIKAVNTRNNPTAFIKKSQEEEVIDKDDKSVSSYSSEDEDGKDQTLATTSIEKEAEMDTISSTSIKKKEKVQGAESIQSPKQLLVKQSYIVQTFLRDTLDKIQSIDKEELRRNFVEDAKTIVNAAR</sequence>
<accession>A0AAD3CUZ6</accession>
<feature type="region of interest" description="Disordered" evidence="1">
    <location>
        <begin position="1"/>
        <end position="94"/>
    </location>
</feature>
<comment type="caution">
    <text evidence="2">The sequence shown here is derived from an EMBL/GenBank/DDBJ whole genome shotgun (WGS) entry which is preliminary data.</text>
</comment>
<keyword evidence="3" id="KW-1185">Reference proteome</keyword>
<evidence type="ECO:0000313" key="3">
    <source>
        <dbReference type="Proteomes" id="UP001054902"/>
    </source>
</evidence>
<reference evidence="2 3" key="1">
    <citation type="journal article" date="2021" name="Sci. Rep.">
        <title>The genome of the diatom Chaetoceros tenuissimus carries an ancient integrated fragment of an extant virus.</title>
        <authorList>
            <person name="Hongo Y."/>
            <person name="Kimura K."/>
            <person name="Takaki Y."/>
            <person name="Yoshida Y."/>
            <person name="Baba S."/>
            <person name="Kobayashi G."/>
            <person name="Nagasaki K."/>
            <person name="Hano T."/>
            <person name="Tomaru Y."/>
        </authorList>
    </citation>
    <scope>NUCLEOTIDE SEQUENCE [LARGE SCALE GENOMIC DNA]</scope>
    <source>
        <strain evidence="2 3">NIES-3715</strain>
    </source>
</reference>
<gene>
    <name evidence="2" type="ORF">CTEN210_09104</name>
</gene>